<feature type="transmembrane region" description="Helical" evidence="2">
    <location>
        <begin position="345"/>
        <end position="364"/>
    </location>
</feature>
<keyword evidence="2" id="KW-1133">Transmembrane helix</keyword>
<evidence type="ECO:0000313" key="4">
    <source>
        <dbReference type="Proteomes" id="UP000266489"/>
    </source>
</evidence>
<accession>A0A398D9Z6</accession>
<evidence type="ECO:0000313" key="3">
    <source>
        <dbReference type="EMBL" id="RIE10339.1"/>
    </source>
</evidence>
<reference evidence="3 4" key="1">
    <citation type="submission" date="2018-09" db="EMBL/GenBank/DDBJ databases">
        <title>Discovery and Ecogenomic Context for Candidatus Cryosericales, a Global Caldiserica Order Active in Thawing Permafrost.</title>
        <authorList>
            <person name="Martinez M.A."/>
            <person name="Woodcroft B.J."/>
            <person name="Ignacio Espinoza J.C."/>
            <person name="Zayed A."/>
            <person name="Singleton C.M."/>
            <person name="Boyd J."/>
            <person name="Li Y.-F."/>
            <person name="Purvine S."/>
            <person name="Maughan H."/>
            <person name="Hodgkins S.B."/>
            <person name="Anderson D."/>
            <person name="Sederholm M."/>
            <person name="Temperton B."/>
            <person name="Saleska S.R."/>
            <person name="Tyson G.W."/>
            <person name="Rich V.I."/>
        </authorList>
    </citation>
    <scope>NUCLEOTIDE SEQUENCE [LARGE SCALE GENOMIC DNA]</scope>
    <source>
        <strain evidence="3 4">SMC5</strain>
    </source>
</reference>
<feature type="region of interest" description="Disordered" evidence="1">
    <location>
        <begin position="67"/>
        <end position="101"/>
    </location>
</feature>
<feature type="transmembrane region" description="Helical" evidence="2">
    <location>
        <begin position="124"/>
        <end position="143"/>
    </location>
</feature>
<keyword evidence="2" id="KW-0472">Membrane</keyword>
<proteinExistence type="predicted"/>
<gene>
    <name evidence="3" type="ORF">SMC5_06100</name>
</gene>
<name>A0A398D9Z6_9BACT</name>
<feature type="transmembrane region" description="Helical" evidence="2">
    <location>
        <begin position="312"/>
        <end position="333"/>
    </location>
</feature>
<keyword evidence="2" id="KW-0812">Transmembrane</keyword>
<sequence>MDFNEVSQSYIALQQQLASGAVTPERYQQELAKLRFMTPDGVWWQIDPATGGWLTWNGQTWIPATAAGQSVQEHTEMETSQTTSAEGGRSSRRPPPKQKPAPQTLWQLAILMVKSWLENLPSTIVSSIVTAAATWFLHTWLLVGPNNTMLYPTKPIFYWMLDTLEYPRGGVAFWAVASYFVASFFGRLFSSPVASAKGVVLSPSWLVRAFRHLRAKALIPFLLGGIVAVIIGSSMRNYMSAWAYAAGFFLVTMALDMSFEHMVLRLLLSDLRRFLKVRLAPYGAESDYAFLLFPGLALGFAASALRRTPARWAQFTFWGTLVVVLLAIGGTMLRRRKATRTTGAFLLLLALACTVLIALTPVLADDGGWAESGRTIQGLTRNAGWPMTKKLGIPPAEAALLAGLLATNLGAAYGYMKKHGIDPTKLGLPDIPPPPGMNVAPDSVPSTPEQRAARAQKTAEDIAKAQAEAAEANTWGGLLAGAWKNWEKEAVQIGDAVSNVATGAKDVVVKGATSIYEGAKSVYNDPSIVTTPLKNFAKDVATAAEDAWNNPQLIWDTASGTWKEVKTGASVAVDVGGKIISGVANGIYTTLTDPKKMWEAVKDSGGWDNWVKSWDPNVPVLERFGNVLIGTAKIGVTIATVGQAGAAAVAGKEILAVTAEQLGKGEVKAAAESLINGIIKAFASEESKAAQAIADDAAKLKGGTLTPVTSAIPSTGINPKQLATIQNGAEKFGLDVGVRPQGTISGFVKDGVPKMPDIKNKSMDGLIDELIGGKGPQGTIGHFEPDEAAAKNLIEGIKGNPGIPGDRQAQMIKEIEDRVALRKAEFTGEKVNDLINKGKLTVTKGGALVDTASGKPVVTDLDLWSLTKTGGAPVTATEEKAFVQWCQDNGVPVTHGAHMNWVPQTPDEYKIFEKIVQGHGVGGKPIITVGAGKGVGSAYYVPPVR</sequence>
<dbReference type="Proteomes" id="UP000266489">
    <property type="component" value="Unassembled WGS sequence"/>
</dbReference>
<evidence type="ECO:0000256" key="1">
    <source>
        <dbReference type="SAM" id="MobiDB-lite"/>
    </source>
</evidence>
<evidence type="ECO:0000256" key="2">
    <source>
        <dbReference type="SAM" id="Phobius"/>
    </source>
</evidence>
<dbReference type="EMBL" id="QXIU01000147">
    <property type="protein sequence ID" value="RIE10339.1"/>
    <property type="molecule type" value="Genomic_DNA"/>
</dbReference>
<protein>
    <submittedName>
        <fullName evidence="3">Uncharacterized protein</fullName>
    </submittedName>
</protein>
<feature type="transmembrane region" description="Helical" evidence="2">
    <location>
        <begin position="288"/>
        <end position="306"/>
    </location>
</feature>
<dbReference type="OrthoDB" id="2077732at2"/>
<comment type="caution">
    <text evidence="3">The sequence shown here is derived from an EMBL/GenBank/DDBJ whole genome shotgun (WGS) entry which is preliminary data.</text>
</comment>
<organism evidence="3 4">
    <name type="scientific">Candidatus Cryosericum odellii</name>
    <dbReference type="NCBI Taxonomy" id="2290917"/>
    <lineage>
        <taxon>Bacteria</taxon>
        <taxon>Pseudomonadati</taxon>
        <taxon>Caldisericota/Cryosericota group</taxon>
        <taxon>Candidatus Cryosericota</taxon>
        <taxon>Candidatus Cryosericia</taxon>
        <taxon>Candidatus Cryosericales</taxon>
        <taxon>Candidatus Cryosericaceae</taxon>
        <taxon>Candidatus Cryosericum</taxon>
    </lineage>
</organism>
<feature type="transmembrane region" description="Helical" evidence="2">
    <location>
        <begin position="171"/>
        <end position="189"/>
    </location>
</feature>
<feature type="compositionally biased region" description="Polar residues" evidence="1">
    <location>
        <begin position="67"/>
        <end position="85"/>
    </location>
</feature>
<feature type="transmembrane region" description="Helical" evidence="2">
    <location>
        <begin position="217"/>
        <end position="235"/>
    </location>
</feature>
<feature type="transmembrane region" description="Helical" evidence="2">
    <location>
        <begin position="241"/>
        <end position="268"/>
    </location>
</feature>
<dbReference type="AlphaFoldDB" id="A0A398D9Z6"/>
<dbReference type="RefSeq" id="WP_119087727.1">
    <property type="nucleotide sequence ID" value="NZ_QXIU01000147.1"/>
</dbReference>